<dbReference type="Proteomes" id="UP001161064">
    <property type="component" value="Unassembled WGS sequence"/>
</dbReference>
<name>A0ABQ4PSI4_9PROT</name>
<gene>
    <name evidence="1" type="ORF">PsB1_0106</name>
</gene>
<keyword evidence="2" id="KW-1185">Reference proteome</keyword>
<accession>A0ABQ4PSI4</accession>
<protein>
    <submittedName>
        <fullName evidence="1">Uncharacterized protein</fullName>
    </submittedName>
</protein>
<reference evidence="1" key="2">
    <citation type="journal article" date="2023" name="ISME Commun">
        <title>Characterization of a bloom-associated alphaproteobacterial lineage, 'Candidatus Phycosocius': insights into freshwater algal-bacterial interactions.</title>
        <authorList>
            <person name="Tanabe Y."/>
            <person name="Yamaguchi H."/>
            <person name="Yoshida M."/>
            <person name="Kai A."/>
            <person name="Okazaki Y."/>
        </authorList>
    </citation>
    <scope>NUCLEOTIDE SEQUENCE</scope>
    <source>
        <strain evidence="1">BOTRYCO-1</strain>
    </source>
</reference>
<evidence type="ECO:0000313" key="1">
    <source>
        <dbReference type="EMBL" id="GIU65952.1"/>
    </source>
</evidence>
<proteinExistence type="predicted"/>
<sequence length="71" mass="7595">MLSAKLCGVVDQLIVNVTALIPEMFGGPAKIDPILQEDPRGYLIEARGPVTLIFKCLIAQFVEPVKDNGAG</sequence>
<organism evidence="1 2">
    <name type="scientific">Candidatus Phycosocius spiralis</name>
    <dbReference type="NCBI Taxonomy" id="2815099"/>
    <lineage>
        <taxon>Bacteria</taxon>
        <taxon>Pseudomonadati</taxon>
        <taxon>Pseudomonadota</taxon>
        <taxon>Alphaproteobacteria</taxon>
        <taxon>Caulobacterales</taxon>
        <taxon>Caulobacterales incertae sedis</taxon>
        <taxon>Candidatus Phycosocius</taxon>
    </lineage>
</organism>
<reference evidence="1" key="1">
    <citation type="submission" date="2021-05" db="EMBL/GenBank/DDBJ databases">
        <authorList>
            <person name="Tanabe Y."/>
        </authorList>
    </citation>
    <scope>NUCLEOTIDE SEQUENCE</scope>
    <source>
        <strain evidence="1">BOTRYCO-1</strain>
    </source>
</reference>
<comment type="caution">
    <text evidence="1">The sequence shown here is derived from an EMBL/GenBank/DDBJ whole genome shotgun (WGS) entry which is preliminary data.</text>
</comment>
<evidence type="ECO:0000313" key="2">
    <source>
        <dbReference type="Proteomes" id="UP001161064"/>
    </source>
</evidence>
<dbReference type="EMBL" id="BPFZ01000001">
    <property type="protein sequence ID" value="GIU65952.1"/>
    <property type="molecule type" value="Genomic_DNA"/>
</dbReference>